<dbReference type="InterPro" id="IPR011990">
    <property type="entry name" value="TPR-like_helical_dom_sf"/>
</dbReference>
<gene>
    <name evidence="5" type="ORF">Tco_0680589</name>
</gene>
<organism evidence="5 6">
    <name type="scientific">Tanacetum coccineum</name>
    <dbReference type="NCBI Taxonomy" id="301880"/>
    <lineage>
        <taxon>Eukaryota</taxon>
        <taxon>Viridiplantae</taxon>
        <taxon>Streptophyta</taxon>
        <taxon>Embryophyta</taxon>
        <taxon>Tracheophyta</taxon>
        <taxon>Spermatophyta</taxon>
        <taxon>Magnoliopsida</taxon>
        <taxon>eudicotyledons</taxon>
        <taxon>Gunneridae</taxon>
        <taxon>Pentapetalae</taxon>
        <taxon>asterids</taxon>
        <taxon>campanulids</taxon>
        <taxon>Asterales</taxon>
        <taxon>Asteraceae</taxon>
        <taxon>Asteroideae</taxon>
        <taxon>Anthemideae</taxon>
        <taxon>Anthemidinae</taxon>
        <taxon>Tanacetum</taxon>
    </lineage>
</organism>
<reference evidence="5" key="2">
    <citation type="submission" date="2022-01" db="EMBL/GenBank/DDBJ databases">
        <authorList>
            <person name="Yamashiro T."/>
            <person name="Shiraishi A."/>
            <person name="Satake H."/>
            <person name="Nakayama K."/>
        </authorList>
    </citation>
    <scope>NUCLEOTIDE SEQUENCE</scope>
</reference>
<name>A0ABQ4XMD2_9ASTR</name>
<evidence type="ECO:0000256" key="2">
    <source>
        <dbReference type="ARBA" id="ARBA00022737"/>
    </source>
</evidence>
<dbReference type="PANTHER" id="PTHR47447:SF12">
    <property type="entry name" value="PENTATRICOPEPTIDE REPEAT-CONTAINING PROTEIN ATP4 HOMOLOG, CHLOROPLASTIC"/>
    <property type="match status" value="1"/>
</dbReference>
<dbReference type="Gene3D" id="1.25.40.10">
    <property type="entry name" value="Tetratricopeptide repeat domain"/>
    <property type="match status" value="3"/>
</dbReference>
<feature type="repeat" description="PPR" evidence="3">
    <location>
        <begin position="283"/>
        <end position="317"/>
    </location>
</feature>
<dbReference type="InterPro" id="IPR002885">
    <property type="entry name" value="PPR_rpt"/>
</dbReference>
<reference evidence="5" key="1">
    <citation type="journal article" date="2022" name="Int. J. Mol. Sci.">
        <title>Draft Genome of Tanacetum Coccineum: Genomic Comparison of Closely Related Tanacetum-Family Plants.</title>
        <authorList>
            <person name="Yamashiro T."/>
            <person name="Shiraishi A."/>
            <person name="Nakayama K."/>
            <person name="Satake H."/>
        </authorList>
    </citation>
    <scope>NUCLEOTIDE SEQUENCE</scope>
</reference>
<evidence type="ECO:0000256" key="1">
    <source>
        <dbReference type="ARBA" id="ARBA00007626"/>
    </source>
</evidence>
<feature type="repeat" description="PPR" evidence="3">
    <location>
        <begin position="143"/>
        <end position="177"/>
    </location>
</feature>
<feature type="repeat" description="PPR" evidence="3">
    <location>
        <begin position="353"/>
        <end position="383"/>
    </location>
</feature>
<dbReference type="EMBL" id="BQNB010009620">
    <property type="protein sequence ID" value="GJS66025.1"/>
    <property type="molecule type" value="Genomic_DNA"/>
</dbReference>
<feature type="repeat" description="PPR" evidence="3">
    <location>
        <begin position="213"/>
        <end position="247"/>
    </location>
</feature>
<dbReference type="Pfam" id="PF17177">
    <property type="entry name" value="PPR_long"/>
    <property type="match status" value="1"/>
</dbReference>
<feature type="domain" description="PROP1-like PPR" evidence="4">
    <location>
        <begin position="230"/>
        <end position="331"/>
    </location>
</feature>
<proteinExistence type="inferred from homology"/>
<comment type="similarity">
    <text evidence="1">Belongs to the PPR family. P subfamily.</text>
</comment>
<dbReference type="Proteomes" id="UP001151760">
    <property type="component" value="Unassembled WGS sequence"/>
</dbReference>
<dbReference type="InterPro" id="IPR033443">
    <property type="entry name" value="PROP1-like_PPR_dom"/>
</dbReference>
<feature type="repeat" description="PPR" evidence="3">
    <location>
        <begin position="178"/>
        <end position="212"/>
    </location>
</feature>
<dbReference type="PANTHER" id="PTHR47447">
    <property type="entry name" value="OS03G0856100 PROTEIN"/>
    <property type="match status" value="1"/>
</dbReference>
<accession>A0ABQ4XMD2</accession>
<evidence type="ECO:0000313" key="6">
    <source>
        <dbReference type="Proteomes" id="UP001151760"/>
    </source>
</evidence>
<keyword evidence="6" id="KW-1185">Reference proteome</keyword>
<sequence length="550" mass="62443">MGYTRGFCSLPSIFLAQASTRNSEQFKAHIRKITNNLEPKTNRVSQLTDEKKKTNIWVNPNTSKASNFRQRTFDSRYTSLNKLAESLNSCLPVEKDVFNIIDINFGSKLGDQDGVFILNNMSNPQTARIVLRYFLGTCSLSWKLVLYNVTLKVFRKCKVLDSAEELFDEMVMRGVAPDLVTFSTIIACARMCSAPGKAVAWFERMLEFGVQPDDAMFAVMIDAYGRVGNVDMALKLYERAKIENWRIGVAAFTTVIRINGTIGNFSWCLNVFRDMKARGIKPNLGCYNTLLDAIARAKLHWEVRSIHQEMLRSGLKPGWATHAALLRTYCKARYGDAAMNVYRDMKVNRMVLDNGLYNTLLSMCADVGFVDEAVAIFEEMKRSKDCQPDSRTFSTLITILSKYGKVSEAEATLEEMLDAGFEHDIYVLTNLIQCYRKSNLVNDVVRTLDIIMELNIAPNERSCSCLFKVMTHTPREKHDKVIRCIAKANPKLGKLVKLVMKADREDECFKNEASELFAHVGDDVRKAYCDGSGLDYMFVPFEKQRKGNLF</sequence>
<dbReference type="Pfam" id="PF13041">
    <property type="entry name" value="PPR_2"/>
    <property type="match status" value="2"/>
</dbReference>
<evidence type="ECO:0000259" key="4">
    <source>
        <dbReference type="Pfam" id="PF17177"/>
    </source>
</evidence>
<dbReference type="NCBIfam" id="TIGR00756">
    <property type="entry name" value="PPR"/>
    <property type="match status" value="5"/>
</dbReference>
<protein>
    <submittedName>
        <fullName evidence="5">Pentatricopeptide repeat-containing protein</fullName>
    </submittedName>
</protein>
<feature type="repeat" description="PPR" evidence="3">
    <location>
        <begin position="389"/>
        <end position="423"/>
    </location>
</feature>
<comment type="caution">
    <text evidence="5">The sequence shown here is derived from an EMBL/GenBank/DDBJ whole genome shotgun (WGS) entry which is preliminary data.</text>
</comment>
<keyword evidence="2" id="KW-0677">Repeat</keyword>
<dbReference type="PROSITE" id="PS51375">
    <property type="entry name" value="PPR"/>
    <property type="match status" value="6"/>
</dbReference>
<evidence type="ECO:0000256" key="3">
    <source>
        <dbReference type="PROSITE-ProRule" id="PRU00708"/>
    </source>
</evidence>
<evidence type="ECO:0000313" key="5">
    <source>
        <dbReference type="EMBL" id="GJS66025.1"/>
    </source>
</evidence>